<comment type="caution">
    <text evidence="2">The sequence shown here is derived from an EMBL/GenBank/DDBJ whole genome shotgun (WGS) entry which is preliminary data.</text>
</comment>
<proteinExistence type="predicted"/>
<dbReference type="VEuPathDB" id="FungiDB:EYZ11_013576"/>
<evidence type="ECO:0000313" key="2">
    <source>
        <dbReference type="EMBL" id="KAA8641688.1"/>
    </source>
</evidence>
<feature type="coiled-coil region" evidence="1">
    <location>
        <begin position="44"/>
        <end position="95"/>
    </location>
</feature>
<dbReference type="Proteomes" id="UP000324241">
    <property type="component" value="Unassembled WGS sequence"/>
</dbReference>
<name>A0A5M9M4J3_9EURO</name>
<accession>A0A5M9M4J3</accession>
<dbReference type="RefSeq" id="XP_033421050.1">
    <property type="nucleotide sequence ID" value="XM_033576386.1"/>
</dbReference>
<keyword evidence="1" id="KW-0175">Coiled coil</keyword>
<dbReference type="EMBL" id="QUQM01000009">
    <property type="protein sequence ID" value="KAA8641688.1"/>
    <property type="molecule type" value="Genomic_DNA"/>
</dbReference>
<sequence>MQASERHVRIRRSAASVERPLQFEIQAPKGGGAVFTLQGKSIRFKEQKLHRQQAKEEKQRKLQERKDIWAFAREARLHEAEGKKLQKEEERLAKEASVQLQNDFKMARIGKKKSPATSKLKNQEVVAAPAPEVVDEAPPIMNRRGRQIRLPQRFRN</sequence>
<reference evidence="2 3" key="1">
    <citation type="submission" date="2019-08" db="EMBL/GenBank/DDBJ databases">
        <title>The genome sequence of a newly discovered highly antifungal drug resistant Aspergillus species, Aspergillus tanneri NIH 1004.</title>
        <authorList>
            <person name="Mounaud S."/>
            <person name="Singh I."/>
            <person name="Joardar V."/>
            <person name="Pakala S."/>
            <person name="Pakala S."/>
            <person name="Venepally P."/>
            <person name="Chung J.K."/>
            <person name="Losada L."/>
            <person name="Nierman W.C."/>
        </authorList>
    </citation>
    <scope>NUCLEOTIDE SEQUENCE [LARGE SCALE GENOMIC DNA]</scope>
    <source>
        <strain evidence="2 3">NIH1004</strain>
    </source>
</reference>
<dbReference type="GeneID" id="54334525"/>
<gene>
    <name evidence="2" type="ORF">ATNIH1004_011824</name>
</gene>
<protein>
    <submittedName>
        <fullName evidence="2">Uncharacterized protein</fullName>
    </submittedName>
</protein>
<organism evidence="2 3">
    <name type="scientific">Aspergillus tanneri</name>
    <dbReference type="NCBI Taxonomy" id="1220188"/>
    <lineage>
        <taxon>Eukaryota</taxon>
        <taxon>Fungi</taxon>
        <taxon>Dikarya</taxon>
        <taxon>Ascomycota</taxon>
        <taxon>Pezizomycotina</taxon>
        <taxon>Eurotiomycetes</taxon>
        <taxon>Eurotiomycetidae</taxon>
        <taxon>Eurotiales</taxon>
        <taxon>Aspergillaceae</taxon>
        <taxon>Aspergillus</taxon>
        <taxon>Aspergillus subgen. Circumdati</taxon>
    </lineage>
</organism>
<evidence type="ECO:0000313" key="3">
    <source>
        <dbReference type="Proteomes" id="UP000324241"/>
    </source>
</evidence>
<dbReference type="AlphaFoldDB" id="A0A5M9M4J3"/>
<evidence type="ECO:0000256" key="1">
    <source>
        <dbReference type="SAM" id="Coils"/>
    </source>
</evidence>